<dbReference type="OrthoDB" id="391538at2759"/>
<sequence>MKHSDKDAHQSRPYYDDRDYDSVRKEYRSSYKRVLWPLNVGIHDIDDKNLKRELCLIVTNIPVDWTKFDITWFFREYFYKLAINKNIQFPLIEHVYLIKNEPSAILACHDGVSREIIQNLSNCVLRNVKDKKKIILTIQPYYKKDEAREKEKRKEKSKEKNKEKNKEEENELENEDKKEKQDQKEQGKKNADEHIQEKKEGNEKRKHEGENGIDVEKEKEFLSEDEVKAISRLRKRSLTPPRKHGMEWPSNLDLRNCSDMELRRKLCVFGRYKPLHWGVKELAAFLKHYFDTLKKDHANFEIPEISDMWADKGTHLVTFACKNEKSRFNMLLIRACYLNDDDAKNNIKNSLRVWLQFEKWTPYKSSINFKYKNYIMPRGDFNKYSYIHEHTIDKGNYKRTFRKPPYDDYARNRTNSYRSSVNVHSKMNPPENYYYHNKDDRSRRNYDNVKDSHAYRSPSPHYSKYKKKYSRSPTPKNYHKKKFRRSRSHDSRKDEMSSHWRKNNKSHH</sequence>
<keyword evidence="3" id="KW-1185">Reference proteome</keyword>
<reference evidence="3" key="1">
    <citation type="submission" date="2017-04" db="EMBL/GenBank/DDBJ databases">
        <title>Plasmodium gonderi genome.</title>
        <authorList>
            <person name="Arisue N."/>
            <person name="Honma H."/>
            <person name="Kawai S."/>
            <person name="Tougan T."/>
            <person name="Tanabe K."/>
            <person name="Horii T."/>
        </authorList>
    </citation>
    <scope>NUCLEOTIDE SEQUENCE [LARGE SCALE GENOMIC DNA]</scope>
    <source>
        <strain evidence="3">ATCC 30045</strain>
    </source>
</reference>
<name>A0A1Y1JPW9_PLAGO</name>
<feature type="compositionally biased region" description="Basic residues" evidence="1">
    <location>
        <begin position="477"/>
        <end position="487"/>
    </location>
</feature>
<dbReference type="Proteomes" id="UP000195521">
    <property type="component" value="Unassembled WGS sequence"/>
</dbReference>
<feature type="region of interest" description="Disordered" evidence="1">
    <location>
        <begin position="146"/>
        <end position="218"/>
    </location>
</feature>
<gene>
    <name evidence="2" type="ORF">PGO_140610</name>
</gene>
<dbReference type="RefSeq" id="XP_028545856.1">
    <property type="nucleotide sequence ID" value="XM_028690055.1"/>
</dbReference>
<evidence type="ECO:0000256" key="1">
    <source>
        <dbReference type="SAM" id="MobiDB-lite"/>
    </source>
</evidence>
<feature type="compositionally biased region" description="Polar residues" evidence="1">
    <location>
        <begin position="412"/>
        <end position="425"/>
    </location>
</feature>
<accession>A0A1Y1JPW9</accession>
<feature type="compositionally biased region" description="Basic and acidic residues" evidence="1">
    <location>
        <begin position="488"/>
        <end position="498"/>
    </location>
</feature>
<feature type="region of interest" description="Disordered" evidence="1">
    <location>
        <begin position="403"/>
        <end position="508"/>
    </location>
</feature>
<comment type="caution">
    <text evidence="2">The sequence shown here is derived from an EMBL/GenBank/DDBJ whole genome shotgun (WGS) entry which is preliminary data.</text>
</comment>
<dbReference type="GeneID" id="39750010"/>
<dbReference type="AlphaFoldDB" id="A0A1Y1JPW9"/>
<protein>
    <submittedName>
        <fullName evidence="2">Uncharacterized protein</fullName>
    </submittedName>
</protein>
<feature type="compositionally biased region" description="Basic residues" evidence="1">
    <location>
        <begin position="499"/>
        <end position="508"/>
    </location>
</feature>
<evidence type="ECO:0000313" key="3">
    <source>
        <dbReference type="Proteomes" id="UP000195521"/>
    </source>
</evidence>
<proteinExistence type="predicted"/>
<feature type="compositionally biased region" description="Basic and acidic residues" evidence="1">
    <location>
        <begin position="175"/>
        <end position="218"/>
    </location>
</feature>
<organism evidence="2 3">
    <name type="scientific">Plasmodium gonderi</name>
    <dbReference type="NCBI Taxonomy" id="77519"/>
    <lineage>
        <taxon>Eukaryota</taxon>
        <taxon>Sar</taxon>
        <taxon>Alveolata</taxon>
        <taxon>Apicomplexa</taxon>
        <taxon>Aconoidasida</taxon>
        <taxon>Haemosporida</taxon>
        <taxon>Plasmodiidae</taxon>
        <taxon>Plasmodium</taxon>
        <taxon>Plasmodium (Plasmodium)</taxon>
    </lineage>
</organism>
<feature type="compositionally biased region" description="Basic and acidic residues" evidence="1">
    <location>
        <begin position="436"/>
        <end position="454"/>
    </location>
</feature>
<dbReference type="EMBL" id="BDQF01000015">
    <property type="protein sequence ID" value="GAW83267.1"/>
    <property type="molecule type" value="Genomic_DNA"/>
</dbReference>
<feature type="compositionally biased region" description="Basic and acidic residues" evidence="1">
    <location>
        <begin position="146"/>
        <end position="167"/>
    </location>
</feature>
<evidence type="ECO:0000313" key="2">
    <source>
        <dbReference type="EMBL" id="GAW83267.1"/>
    </source>
</evidence>
<dbReference type="OMA" id="DITWFFR"/>